<feature type="region of interest" description="Disordered" evidence="1">
    <location>
        <begin position="1"/>
        <end position="35"/>
    </location>
</feature>
<reference evidence="4" key="1">
    <citation type="submission" date="2024-07" db="EMBL/GenBank/DDBJ databases">
        <title>Two chromosome-level genome assemblies of Korean endemic species Abeliophyllum distichum and Forsythia ovata (Oleaceae).</title>
        <authorList>
            <person name="Jang H."/>
        </authorList>
    </citation>
    <scope>NUCLEOTIDE SEQUENCE [LARGE SCALE GENOMIC DNA]</scope>
</reference>
<comment type="caution">
    <text evidence="3">The sequence shown here is derived from an EMBL/GenBank/DDBJ whole genome shotgun (WGS) entry which is preliminary data.</text>
</comment>
<evidence type="ECO:0000313" key="3">
    <source>
        <dbReference type="EMBL" id="KAL2533283.1"/>
    </source>
</evidence>
<name>A0ABD1V9N8_9LAMI</name>
<gene>
    <name evidence="3" type="ORF">Adt_06634</name>
</gene>
<dbReference type="InterPro" id="IPR004332">
    <property type="entry name" value="Transposase_MuDR"/>
</dbReference>
<proteinExistence type="predicted"/>
<evidence type="ECO:0000256" key="1">
    <source>
        <dbReference type="SAM" id="MobiDB-lite"/>
    </source>
</evidence>
<feature type="domain" description="Transposase MuDR plant" evidence="2">
    <location>
        <begin position="118"/>
        <end position="175"/>
    </location>
</feature>
<keyword evidence="4" id="KW-1185">Reference proteome</keyword>
<evidence type="ECO:0000313" key="4">
    <source>
        <dbReference type="Proteomes" id="UP001604336"/>
    </source>
</evidence>
<dbReference type="Pfam" id="PF03108">
    <property type="entry name" value="DBD_Tnp_Mut"/>
    <property type="match status" value="1"/>
</dbReference>
<dbReference type="Proteomes" id="UP001604336">
    <property type="component" value="Unassembled WGS sequence"/>
</dbReference>
<protein>
    <recommendedName>
        <fullName evidence="2">Transposase MuDR plant domain-containing protein</fullName>
    </recommendedName>
</protein>
<dbReference type="EMBL" id="JBFOLK010000002">
    <property type="protein sequence ID" value="KAL2533283.1"/>
    <property type="molecule type" value="Genomic_DNA"/>
</dbReference>
<evidence type="ECO:0000259" key="2">
    <source>
        <dbReference type="Pfam" id="PF03108"/>
    </source>
</evidence>
<dbReference type="AlphaFoldDB" id="A0ABD1V9N8"/>
<sequence length="207" mass="24060">MKSDMEQDPSEMRSDLEQNALGMRDNEKDELDVPSLHFSDSDDDEFIFDKNAPEHIAIGLNLDYAVEEAHIAVAEEEIELDKSYYPSSEKLHTEYSSGEKNNYKFLNFVPDKELFDPKFEVGKTFIDMELFRKAVRNHGVVTRCNLKFRPNKNRRAQAVCNLGCKWRIWASLNKKLDCVQVKSYTPIHTCSRDITNRHCSTKFVAER</sequence>
<organism evidence="3 4">
    <name type="scientific">Abeliophyllum distichum</name>
    <dbReference type="NCBI Taxonomy" id="126358"/>
    <lineage>
        <taxon>Eukaryota</taxon>
        <taxon>Viridiplantae</taxon>
        <taxon>Streptophyta</taxon>
        <taxon>Embryophyta</taxon>
        <taxon>Tracheophyta</taxon>
        <taxon>Spermatophyta</taxon>
        <taxon>Magnoliopsida</taxon>
        <taxon>eudicotyledons</taxon>
        <taxon>Gunneridae</taxon>
        <taxon>Pentapetalae</taxon>
        <taxon>asterids</taxon>
        <taxon>lamiids</taxon>
        <taxon>Lamiales</taxon>
        <taxon>Oleaceae</taxon>
        <taxon>Forsythieae</taxon>
        <taxon>Abeliophyllum</taxon>
    </lineage>
</organism>
<accession>A0ABD1V9N8</accession>
<feature type="compositionally biased region" description="Basic and acidic residues" evidence="1">
    <location>
        <begin position="1"/>
        <end position="16"/>
    </location>
</feature>